<evidence type="ECO:0000313" key="2">
    <source>
        <dbReference type="EMBL" id="NKW09416.1"/>
    </source>
</evidence>
<reference evidence="2 3" key="1">
    <citation type="submission" date="2020-04" db="EMBL/GenBank/DDBJ databases">
        <title>Whole genome sequencing of clinical and environmental type strains of Ochrobactrum.</title>
        <authorList>
            <person name="Dharne M."/>
        </authorList>
    </citation>
    <scope>NUCLEOTIDE SEQUENCE [LARGE SCALE GENOMIC DNA]</scope>
    <source>
        <strain evidence="2 3">DSM 13340</strain>
    </source>
</reference>
<protein>
    <submittedName>
        <fullName evidence="2">Uncharacterized protein</fullName>
    </submittedName>
</protein>
<dbReference type="EMBL" id="JAAXZB010000001">
    <property type="protein sequence ID" value="NKW09416.1"/>
    <property type="molecule type" value="Genomic_DNA"/>
</dbReference>
<evidence type="ECO:0000256" key="1">
    <source>
        <dbReference type="SAM" id="MobiDB-lite"/>
    </source>
</evidence>
<evidence type="ECO:0000313" key="3">
    <source>
        <dbReference type="Proteomes" id="UP000558475"/>
    </source>
</evidence>
<proteinExistence type="predicted"/>
<comment type="caution">
    <text evidence="2">The sequence shown here is derived from an EMBL/GenBank/DDBJ whole genome shotgun (WGS) entry which is preliminary data.</text>
</comment>
<name>A0A7X6FP76_9HYPH</name>
<gene>
    <name evidence="2" type="ORF">HGG76_05830</name>
</gene>
<dbReference type="Proteomes" id="UP000558475">
    <property type="component" value="Unassembled WGS sequence"/>
</dbReference>
<sequence length="166" mass="18765">MKTPILETDGPRFRTGAKGRVFDTDSTPPDVDSLAEINVLFVEEEIDPQTQHQGGPRRRIMEMRVECYHTKSKDNADDLAWEVEEALRANPTLSNSVEWLTLQKLNLFVVENQSVALFAVVMTYQVIYWTHQIADPDTGRPVTVLLGYDPHTGPGHEPDYEVVIGE</sequence>
<feature type="region of interest" description="Disordered" evidence="1">
    <location>
        <begin position="1"/>
        <end position="27"/>
    </location>
</feature>
<accession>A0A7X6FP76</accession>
<organism evidence="2 3">
    <name type="scientific">Brucella tritici</name>
    <dbReference type="NCBI Taxonomy" id="94626"/>
    <lineage>
        <taxon>Bacteria</taxon>
        <taxon>Pseudomonadati</taxon>
        <taxon>Pseudomonadota</taxon>
        <taxon>Alphaproteobacteria</taxon>
        <taxon>Hyphomicrobiales</taxon>
        <taxon>Brucellaceae</taxon>
        <taxon>Brucella/Ochrobactrum group</taxon>
        <taxon>Brucella</taxon>
    </lineage>
</organism>
<dbReference type="AlphaFoldDB" id="A0A7X6FP76"/>